<comment type="caution">
    <text evidence="2">The sequence shown here is derived from an EMBL/GenBank/DDBJ whole genome shotgun (WGS) entry which is preliminary data.</text>
</comment>
<organism evidence="2 3">
    <name type="scientific">Paramecium sonneborni</name>
    <dbReference type="NCBI Taxonomy" id="65129"/>
    <lineage>
        <taxon>Eukaryota</taxon>
        <taxon>Sar</taxon>
        <taxon>Alveolata</taxon>
        <taxon>Ciliophora</taxon>
        <taxon>Intramacronucleata</taxon>
        <taxon>Oligohymenophorea</taxon>
        <taxon>Peniculida</taxon>
        <taxon>Parameciidae</taxon>
        <taxon>Paramecium</taxon>
    </lineage>
</organism>
<evidence type="ECO:0000313" key="2">
    <source>
        <dbReference type="EMBL" id="CAD8081311.1"/>
    </source>
</evidence>
<reference evidence="2" key="1">
    <citation type="submission" date="2021-01" db="EMBL/GenBank/DDBJ databases">
        <authorList>
            <consortium name="Genoscope - CEA"/>
            <person name="William W."/>
        </authorList>
    </citation>
    <scope>NUCLEOTIDE SEQUENCE</scope>
</reference>
<proteinExistence type="predicted"/>
<name>A0A8S1MT13_9CILI</name>
<dbReference type="Proteomes" id="UP000692954">
    <property type="component" value="Unassembled WGS sequence"/>
</dbReference>
<keyword evidence="1" id="KW-0175">Coiled coil</keyword>
<evidence type="ECO:0000256" key="1">
    <source>
        <dbReference type="SAM" id="Coils"/>
    </source>
</evidence>
<dbReference type="AlphaFoldDB" id="A0A8S1MT13"/>
<keyword evidence="3" id="KW-1185">Reference proteome</keyword>
<sequence>MKSQSLSKYQHNNRSFIIQRRLIRQPTQSPQNKDELSFQNYFTEQSNLKSQASKKEIIRLIQSSYDSIEKDIDFQELNIVLTKLLEGLKTCLDEQDLSLTLIQLIQAIKKTIKNNQINLEKIYDYEKAQILLKLQQLEQQSTENEKKLEKKLMEYENQNRILKLQNELNQIKKGKVTKEKLEDHNQYIIQIKDMRQEILSRSEKKHKLIRLVKAMKSRGIDVEKFYQNLDNQCSKESKKTTKQSDSLREQISFAESNLADISQLDFSPNLIKRHTQYLID</sequence>
<evidence type="ECO:0000313" key="3">
    <source>
        <dbReference type="Proteomes" id="UP000692954"/>
    </source>
</evidence>
<feature type="coiled-coil region" evidence="1">
    <location>
        <begin position="127"/>
        <end position="165"/>
    </location>
</feature>
<dbReference type="EMBL" id="CAJJDN010000041">
    <property type="protein sequence ID" value="CAD8081311.1"/>
    <property type="molecule type" value="Genomic_DNA"/>
</dbReference>
<accession>A0A8S1MT13</accession>
<gene>
    <name evidence="2" type="ORF">PSON_ATCC_30995.1.T0410339</name>
</gene>
<protein>
    <submittedName>
        <fullName evidence="2">Uncharacterized protein</fullName>
    </submittedName>
</protein>